<evidence type="ECO:0000256" key="1">
    <source>
        <dbReference type="SAM" id="Phobius"/>
    </source>
</evidence>
<keyword evidence="1" id="KW-1133">Transmembrane helix</keyword>
<dbReference type="AlphaFoldDB" id="A0A8S4FHR7"/>
<feature type="transmembrane region" description="Helical" evidence="1">
    <location>
        <begin position="6"/>
        <end position="39"/>
    </location>
</feature>
<sequence>MVFYVLSGACALLGLYALANLCNMAMFVALLTLVLWAYIRYSGEMRELGVTIDDAANMLWDNVMKPMYQACLEKSLEHAAAAAAERALGPPTANGKHKQL</sequence>
<keyword evidence="1" id="KW-0472">Membrane</keyword>
<dbReference type="Proteomes" id="UP000653454">
    <property type="component" value="Unassembled WGS sequence"/>
</dbReference>
<reference evidence="2" key="1">
    <citation type="submission" date="2020-11" db="EMBL/GenBank/DDBJ databases">
        <authorList>
            <person name="Whiteford S."/>
        </authorList>
    </citation>
    <scope>NUCLEOTIDE SEQUENCE</scope>
</reference>
<proteinExistence type="predicted"/>
<protein>
    <submittedName>
        <fullName evidence="2">(diamondback moth) hypothetical protein</fullName>
    </submittedName>
</protein>
<name>A0A8S4FHR7_PLUXY</name>
<dbReference type="EMBL" id="CAJHNJ030000035">
    <property type="protein sequence ID" value="CAG9127989.1"/>
    <property type="molecule type" value="Genomic_DNA"/>
</dbReference>
<accession>A0A8S4FHR7</accession>
<evidence type="ECO:0000313" key="2">
    <source>
        <dbReference type="EMBL" id="CAG9127989.1"/>
    </source>
</evidence>
<comment type="caution">
    <text evidence="2">The sequence shown here is derived from an EMBL/GenBank/DDBJ whole genome shotgun (WGS) entry which is preliminary data.</text>
</comment>
<keyword evidence="3" id="KW-1185">Reference proteome</keyword>
<keyword evidence="1" id="KW-0812">Transmembrane</keyword>
<organism evidence="2 3">
    <name type="scientific">Plutella xylostella</name>
    <name type="common">Diamondback moth</name>
    <name type="synonym">Plutella maculipennis</name>
    <dbReference type="NCBI Taxonomy" id="51655"/>
    <lineage>
        <taxon>Eukaryota</taxon>
        <taxon>Metazoa</taxon>
        <taxon>Ecdysozoa</taxon>
        <taxon>Arthropoda</taxon>
        <taxon>Hexapoda</taxon>
        <taxon>Insecta</taxon>
        <taxon>Pterygota</taxon>
        <taxon>Neoptera</taxon>
        <taxon>Endopterygota</taxon>
        <taxon>Lepidoptera</taxon>
        <taxon>Glossata</taxon>
        <taxon>Ditrysia</taxon>
        <taxon>Yponomeutoidea</taxon>
        <taxon>Plutellidae</taxon>
        <taxon>Plutella</taxon>
    </lineage>
</organism>
<gene>
    <name evidence="2" type="ORF">PLXY2_LOCUS9038</name>
</gene>
<evidence type="ECO:0000313" key="3">
    <source>
        <dbReference type="Proteomes" id="UP000653454"/>
    </source>
</evidence>